<evidence type="ECO:0000256" key="12">
    <source>
        <dbReference type="ARBA" id="ARBA00061546"/>
    </source>
</evidence>
<dbReference type="AlphaFoldDB" id="A0AB38CFM0"/>
<dbReference type="InterPro" id="IPR037509">
    <property type="entry name" value="ThiC"/>
</dbReference>
<keyword evidence="5 13" id="KW-0479">Metal-binding</keyword>
<dbReference type="GO" id="GO:0051539">
    <property type="term" value="F:4 iron, 4 sulfur cluster binding"/>
    <property type="evidence" value="ECO:0007669"/>
    <property type="project" value="UniProtKB-KW"/>
</dbReference>
<evidence type="ECO:0000256" key="13">
    <source>
        <dbReference type="HAMAP-Rule" id="MF_00089"/>
    </source>
</evidence>
<dbReference type="NCBIfam" id="NF009895">
    <property type="entry name" value="PRK13352.1"/>
    <property type="match status" value="1"/>
</dbReference>
<evidence type="ECO:0000256" key="3">
    <source>
        <dbReference type="ARBA" id="ARBA00022485"/>
    </source>
</evidence>
<comment type="similarity">
    <text evidence="12 13">Belongs to the ThiC family.</text>
</comment>
<keyword evidence="3 13" id="KW-0004">4Fe-4S</keyword>
<dbReference type="Pfam" id="PF13667">
    <property type="entry name" value="ThiC-associated"/>
    <property type="match status" value="1"/>
</dbReference>
<feature type="binding site" evidence="13">
    <location>
        <position position="300"/>
    </location>
    <ligand>
        <name>substrate</name>
    </ligand>
</feature>
<feature type="binding site" evidence="13">
    <location>
        <position position="436"/>
    </location>
    <ligand>
        <name>substrate</name>
    </ligand>
</feature>
<feature type="binding site" evidence="13">
    <location>
        <begin position="356"/>
        <end position="358"/>
    </location>
    <ligand>
        <name>substrate</name>
    </ligand>
</feature>
<keyword evidence="7 13" id="KW-0784">Thiamine biosynthesis</keyword>
<dbReference type="FunFam" id="3.20.20.540:FF:000001">
    <property type="entry name" value="Phosphomethylpyrimidine synthase"/>
    <property type="match status" value="1"/>
</dbReference>
<dbReference type="SFLD" id="SFLDG01114">
    <property type="entry name" value="phosphomethylpyrimidine_syntha"/>
    <property type="match status" value="1"/>
</dbReference>
<dbReference type="Pfam" id="PF01964">
    <property type="entry name" value="ThiC_Rad_SAM"/>
    <property type="match status" value="1"/>
</dbReference>
<protein>
    <recommendedName>
        <fullName evidence="13">Phosphomethylpyrimidine synthase</fullName>
        <ecNumber evidence="13">4.1.99.17</ecNumber>
    </recommendedName>
    <alternativeName>
        <fullName evidence="13">Hydroxymethylpyrimidine phosphate synthase</fullName>
        <shortName evidence="13">HMP-P synthase</shortName>
        <shortName evidence="13">HMP-phosphate synthase</shortName>
        <shortName evidence="13">HMPP synthase</shortName>
    </alternativeName>
    <alternativeName>
        <fullName evidence="13">Thiamine biosynthesis protein ThiC</fullName>
    </alternativeName>
</protein>
<feature type="binding site" evidence="13">
    <location>
        <position position="504"/>
    </location>
    <ligand>
        <name>Zn(2+)</name>
        <dbReference type="ChEBI" id="CHEBI:29105"/>
    </ligand>
</feature>
<dbReference type="GO" id="GO:0009229">
    <property type="term" value="P:thiamine diphosphate biosynthetic process"/>
    <property type="evidence" value="ECO:0007669"/>
    <property type="project" value="UniProtKB-UniRule"/>
</dbReference>
<dbReference type="SFLD" id="SFLDF00407">
    <property type="entry name" value="phosphomethylpyrimidine_syntha"/>
    <property type="match status" value="1"/>
</dbReference>
<comment type="subunit">
    <text evidence="13">Homodimer.</text>
</comment>
<evidence type="ECO:0000259" key="14">
    <source>
        <dbReference type="Pfam" id="PF13667"/>
    </source>
</evidence>
<evidence type="ECO:0000256" key="7">
    <source>
        <dbReference type="ARBA" id="ARBA00022977"/>
    </source>
</evidence>
<comment type="function">
    <text evidence="1 13">Catalyzes the synthesis of the hydroxymethylpyrimidine phosphate (HMP-P) moiety of thiamine from aminoimidazole ribotide (AIR) in a radical S-adenosyl-L-methionine (SAM)-dependent reaction.</text>
</comment>
<dbReference type="PANTHER" id="PTHR30557">
    <property type="entry name" value="THIAMINE BIOSYNTHESIS PROTEIN THIC"/>
    <property type="match status" value="1"/>
</dbReference>
<name>A0AB38CFM0_9BURK</name>
<evidence type="ECO:0000256" key="1">
    <source>
        <dbReference type="ARBA" id="ARBA00003175"/>
    </source>
</evidence>
<sequence>MNANPKFLSATATVDEAAIAPLPNSRKIYVEGSRPDIRVPMREISQSDTEASFGGEKNPPIYVYDTSGPYTDPDVQIDIRSGLDTPRLPWIVERADTEELPGPTSDYGIARLADPKLAELRFNLHRKPRRAMAGKNVTQMHYARQGIITPEMEFVAIRENMRRGEYLKELKASGPMGERLADLMGRQHPGQSFGASIPAEITPEFVREEIARGRAIIPANINHPEVEPMIIGRNFLVKINANIGNSAVTSSIGEEVEKMTWAIRWGGDNVMDLSTGKHIHETREWIVRNSPVPIGTVPIYQALEKVNGKAEDLTWEIFRDTLIEQAEQGVDYFTIHAGVLLRYVPMTAKRLTGIVSRGGSIMAKWCLAHHQESFLYTHFEEICEIMKAYDVSFSLGDGLRPGSIYDANDEAQLGELKTLGELTQVAWKHDVQVMIEGPGHVPMQLIKENMDLQLEQCGEAPFYTLGPLTTDIAPGYDHITSGIGAAMIGWYGTAMLCYVTPKEHLGLPNKADVKDGIITYKIAAHAADLAKGHPGAQIRDNALSKARFEFRWDDQFNIGLDPDKAREFHDETLPKDSAKVAHFCSMCGPHFCSMKITQEVREYAAGMGIAEDKALKQGMEIKAIEFIKNGAELYRKV</sequence>
<keyword evidence="8 13" id="KW-0408">Iron</keyword>
<evidence type="ECO:0000313" key="16">
    <source>
        <dbReference type="Proteomes" id="UP000182489"/>
    </source>
</evidence>
<keyword evidence="4 13" id="KW-0949">S-adenosyl-L-methionine</keyword>
<gene>
    <name evidence="13" type="primary">thiC</name>
    <name evidence="15" type="ORF">SAMN03097694_5323</name>
</gene>
<feature type="binding site" evidence="13">
    <location>
        <position position="592"/>
    </location>
    <ligand>
        <name>[4Fe-4S] cluster</name>
        <dbReference type="ChEBI" id="CHEBI:49883"/>
        <note>4Fe-4S-S-AdoMet</note>
    </ligand>
</feature>
<feature type="binding site" evidence="13">
    <location>
        <position position="440"/>
    </location>
    <ligand>
        <name>Zn(2+)</name>
        <dbReference type="ChEBI" id="CHEBI:29105"/>
    </ligand>
</feature>
<evidence type="ECO:0000256" key="9">
    <source>
        <dbReference type="ARBA" id="ARBA00023014"/>
    </source>
</evidence>
<dbReference type="PANTHER" id="PTHR30557:SF1">
    <property type="entry name" value="PHOSPHOMETHYLPYRIMIDINE SYNTHASE, CHLOROPLASTIC"/>
    <property type="match status" value="1"/>
</dbReference>
<proteinExistence type="inferred from homology"/>
<dbReference type="Gene3D" id="3.20.20.540">
    <property type="entry name" value="Radical SAM ThiC family, central domain"/>
    <property type="match status" value="1"/>
</dbReference>
<keyword evidence="10 13" id="KW-0456">Lyase</keyword>
<evidence type="ECO:0000256" key="6">
    <source>
        <dbReference type="ARBA" id="ARBA00022833"/>
    </source>
</evidence>
<feature type="binding site" evidence="13">
    <location>
        <position position="336"/>
    </location>
    <ligand>
        <name>substrate</name>
    </ligand>
</feature>
<comment type="cofactor">
    <cofactor evidence="13">
        <name>[4Fe-4S] cluster</name>
        <dbReference type="ChEBI" id="CHEBI:49883"/>
    </cofactor>
    <text evidence="13">Binds 1 [4Fe-4S] cluster per subunit. The cluster is coordinated with 3 cysteines and an exchangeable S-adenosyl-L-methionine.</text>
</comment>
<feature type="domain" description="ThiC-associated" evidence="14">
    <location>
        <begin position="21"/>
        <end position="98"/>
    </location>
</feature>
<feature type="binding site" evidence="13">
    <location>
        <position position="242"/>
    </location>
    <ligand>
        <name>substrate</name>
    </ligand>
</feature>
<evidence type="ECO:0000256" key="8">
    <source>
        <dbReference type="ARBA" id="ARBA00023004"/>
    </source>
</evidence>
<keyword evidence="6 13" id="KW-0862">Zinc</keyword>
<organism evidence="15 16">
    <name type="scientific">Janthinobacterium lividum</name>
    <dbReference type="NCBI Taxonomy" id="29581"/>
    <lineage>
        <taxon>Bacteria</taxon>
        <taxon>Pseudomonadati</taxon>
        <taxon>Pseudomonadota</taxon>
        <taxon>Betaproteobacteria</taxon>
        <taxon>Burkholderiales</taxon>
        <taxon>Oxalobacteraceae</taxon>
        <taxon>Janthinobacterium</taxon>
    </lineage>
</organism>
<dbReference type="InterPro" id="IPR025747">
    <property type="entry name" value="ThiC-associated_dom"/>
</dbReference>
<dbReference type="EC" id="4.1.99.17" evidence="13"/>
<dbReference type="GO" id="GO:0008270">
    <property type="term" value="F:zinc ion binding"/>
    <property type="evidence" value="ECO:0007669"/>
    <property type="project" value="UniProtKB-UniRule"/>
</dbReference>
<evidence type="ECO:0000313" key="15">
    <source>
        <dbReference type="EMBL" id="SFY24610.1"/>
    </source>
</evidence>
<dbReference type="Gene3D" id="6.10.250.620">
    <property type="match status" value="1"/>
</dbReference>
<keyword evidence="9 13" id="KW-0411">Iron-sulfur</keyword>
<comment type="pathway">
    <text evidence="2 13">Cofactor biosynthesis; thiamine diphosphate biosynthesis.</text>
</comment>
<dbReference type="GO" id="GO:0009228">
    <property type="term" value="P:thiamine biosynthetic process"/>
    <property type="evidence" value="ECO:0007669"/>
    <property type="project" value="UniProtKB-UniRule"/>
</dbReference>
<comment type="caution">
    <text evidence="15">The sequence shown here is derived from an EMBL/GenBank/DDBJ whole genome shotgun (WGS) entry which is preliminary data.</text>
</comment>
<feature type="binding site" evidence="13">
    <location>
        <position position="587"/>
    </location>
    <ligand>
        <name>[4Fe-4S] cluster</name>
        <dbReference type="ChEBI" id="CHEBI:49883"/>
        <note>4Fe-4S-S-AdoMet</note>
    </ligand>
</feature>
<dbReference type="InterPro" id="IPR038521">
    <property type="entry name" value="ThiC/Bza_core_dom"/>
</dbReference>
<accession>A0AB38CFM0</accession>
<dbReference type="NCBIfam" id="TIGR00190">
    <property type="entry name" value="thiC"/>
    <property type="match status" value="1"/>
</dbReference>
<feature type="binding site" evidence="13">
    <location>
        <position position="271"/>
    </location>
    <ligand>
        <name>substrate</name>
    </ligand>
</feature>
<evidence type="ECO:0000256" key="10">
    <source>
        <dbReference type="ARBA" id="ARBA00023239"/>
    </source>
</evidence>
<evidence type="ECO:0000256" key="11">
    <source>
        <dbReference type="ARBA" id="ARBA00050218"/>
    </source>
</evidence>
<dbReference type="GO" id="GO:0005829">
    <property type="term" value="C:cytosol"/>
    <property type="evidence" value="ECO:0007669"/>
    <property type="project" value="TreeGrafter"/>
</dbReference>
<comment type="catalytic activity">
    <reaction evidence="11 13">
        <text>5-amino-1-(5-phospho-beta-D-ribosyl)imidazole + S-adenosyl-L-methionine = 4-amino-2-methyl-5-(phosphooxymethyl)pyrimidine + CO + 5'-deoxyadenosine + formate + L-methionine + 3 H(+)</text>
        <dbReference type="Rhea" id="RHEA:24840"/>
        <dbReference type="ChEBI" id="CHEBI:15378"/>
        <dbReference type="ChEBI" id="CHEBI:15740"/>
        <dbReference type="ChEBI" id="CHEBI:17245"/>
        <dbReference type="ChEBI" id="CHEBI:17319"/>
        <dbReference type="ChEBI" id="CHEBI:57844"/>
        <dbReference type="ChEBI" id="CHEBI:58354"/>
        <dbReference type="ChEBI" id="CHEBI:59789"/>
        <dbReference type="ChEBI" id="CHEBI:137981"/>
        <dbReference type="EC" id="4.1.99.17"/>
    </reaction>
</comment>
<evidence type="ECO:0000256" key="4">
    <source>
        <dbReference type="ARBA" id="ARBA00022691"/>
    </source>
</evidence>
<dbReference type="GO" id="GO:0070284">
    <property type="term" value="F:phosphomethylpyrimidine synthase activity"/>
    <property type="evidence" value="ECO:0007669"/>
    <property type="project" value="UniProtKB-EC"/>
</dbReference>
<reference evidence="15 16" key="1">
    <citation type="submission" date="2016-11" db="EMBL/GenBank/DDBJ databases">
        <authorList>
            <person name="Varghese N."/>
            <person name="Submissions S."/>
        </authorList>
    </citation>
    <scope>NUCLEOTIDE SEQUENCE [LARGE SCALE GENOMIC DNA]</scope>
    <source>
        <strain evidence="15 16">NFR18</strain>
    </source>
</reference>
<dbReference type="RefSeq" id="WP_072456775.1">
    <property type="nucleotide sequence ID" value="NZ_FPKH01000008.1"/>
</dbReference>
<dbReference type="Proteomes" id="UP000182489">
    <property type="component" value="Unassembled WGS sequence"/>
</dbReference>
<feature type="binding site" evidence="13">
    <location>
        <position position="463"/>
    </location>
    <ligand>
        <name>substrate</name>
    </ligand>
</feature>
<dbReference type="SFLD" id="SFLDS00113">
    <property type="entry name" value="Radical_SAM_Phosphomethylpyrim"/>
    <property type="match status" value="1"/>
</dbReference>
<dbReference type="InterPro" id="IPR002817">
    <property type="entry name" value="ThiC/BzaA/B"/>
</dbReference>
<feature type="binding site" evidence="13">
    <location>
        <position position="584"/>
    </location>
    <ligand>
        <name>[4Fe-4S] cluster</name>
        <dbReference type="ChEBI" id="CHEBI:49883"/>
        <note>4Fe-4S-S-AdoMet</note>
    </ligand>
</feature>
<dbReference type="HAMAP" id="MF_00089">
    <property type="entry name" value="ThiC"/>
    <property type="match status" value="1"/>
</dbReference>
<evidence type="ECO:0000256" key="5">
    <source>
        <dbReference type="ARBA" id="ARBA00022723"/>
    </source>
</evidence>
<dbReference type="NCBIfam" id="NF006763">
    <property type="entry name" value="PRK09284.1"/>
    <property type="match status" value="1"/>
</dbReference>
<evidence type="ECO:0000256" key="2">
    <source>
        <dbReference type="ARBA" id="ARBA00004948"/>
    </source>
</evidence>
<dbReference type="EMBL" id="FPKH01000008">
    <property type="protein sequence ID" value="SFY24610.1"/>
    <property type="molecule type" value="Genomic_DNA"/>
</dbReference>
<feature type="binding site" evidence="13">
    <location>
        <begin position="397"/>
        <end position="400"/>
    </location>
    <ligand>
        <name>substrate</name>
    </ligand>
</feature>